<accession>A0A8S5QJP3</accession>
<evidence type="ECO:0000313" key="1">
    <source>
        <dbReference type="EMBL" id="DAE19510.1"/>
    </source>
</evidence>
<sequence>MTIHIVAIQPDYFQPVLKRERRAVLLNEGDYIKEDFLFIREFVFDDTGKNPPTATGACVAGVITDVYKTGTGDVLLSFDLLFVYSYVLINWGLTRGDLLKLSIYPDFLEELFTAHPHSPVFYAIAYRMIEEADL</sequence>
<dbReference type="EMBL" id="BK015676">
    <property type="protein sequence ID" value="DAE19510.1"/>
    <property type="molecule type" value="Genomic_DNA"/>
</dbReference>
<proteinExistence type="predicted"/>
<protein>
    <submittedName>
        <fullName evidence="1">Activating signal cointegrator</fullName>
    </submittedName>
</protein>
<organism evidence="1">
    <name type="scientific">Myoviridae sp. ctitt1</name>
    <dbReference type="NCBI Taxonomy" id="2825157"/>
    <lineage>
        <taxon>Viruses</taxon>
        <taxon>Duplodnaviria</taxon>
        <taxon>Heunggongvirae</taxon>
        <taxon>Uroviricota</taxon>
        <taxon>Caudoviricetes</taxon>
    </lineage>
</organism>
<name>A0A8S5QJP3_9CAUD</name>
<reference evidence="1" key="1">
    <citation type="journal article" date="2021" name="Proc. Natl. Acad. Sci. U.S.A.">
        <title>A Catalog of Tens of Thousands of Viruses from Human Metagenomes Reveals Hidden Associations with Chronic Diseases.</title>
        <authorList>
            <person name="Tisza M.J."/>
            <person name="Buck C.B."/>
        </authorList>
    </citation>
    <scope>NUCLEOTIDE SEQUENCE</scope>
    <source>
        <strain evidence="1">Ctitt1</strain>
    </source>
</reference>